<dbReference type="AlphaFoldDB" id="A0A1X7Q1G3"/>
<organism evidence="10 11">
    <name type="scientific">Mesorhizobium australicum</name>
    <dbReference type="NCBI Taxonomy" id="536018"/>
    <lineage>
        <taxon>Bacteria</taxon>
        <taxon>Pseudomonadati</taxon>
        <taxon>Pseudomonadota</taxon>
        <taxon>Alphaproteobacteria</taxon>
        <taxon>Hyphomicrobiales</taxon>
        <taxon>Phyllobacteriaceae</taxon>
        <taxon>Mesorhizobium</taxon>
    </lineage>
</organism>
<protein>
    <recommendedName>
        <fullName evidence="7">Probable farnesyl diphosphate synthase</fullName>
    </recommendedName>
</protein>
<dbReference type="PANTHER" id="PTHR43281">
    <property type="entry name" value="FARNESYL DIPHOSPHATE SYNTHASE"/>
    <property type="match status" value="1"/>
</dbReference>
<evidence type="ECO:0000256" key="3">
    <source>
        <dbReference type="ARBA" id="ARBA00022679"/>
    </source>
</evidence>
<dbReference type="NCBIfam" id="NF045485">
    <property type="entry name" value="FPPsyn"/>
    <property type="match status" value="1"/>
</dbReference>
<evidence type="ECO:0000256" key="2">
    <source>
        <dbReference type="ARBA" id="ARBA00006706"/>
    </source>
</evidence>
<dbReference type="GO" id="GO:0005737">
    <property type="term" value="C:cytoplasm"/>
    <property type="evidence" value="ECO:0007669"/>
    <property type="project" value="UniProtKB-ARBA"/>
</dbReference>
<dbReference type="InterPro" id="IPR053378">
    <property type="entry name" value="Prenyl_diphosphate_synthase"/>
</dbReference>
<dbReference type="Proteomes" id="UP000193083">
    <property type="component" value="Unassembled WGS sequence"/>
</dbReference>
<evidence type="ECO:0000256" key="6">
    <source>
        <dbReference type="ARBA" id="ARBA00023229"/>
    </source>
</evidence>
<accession>A0A1X7Q1G3</accession>
<dbReference type="SFLD" id="SFLDS00005">
    <property type="entry name" value="Isoprenoid_Synthase_Type_I"/>
    <property type="match status" value="1"/>
</dbReference>
<keyword evidence="6" id="KW-0414">Isoprene biosynthesis</keyword>
<dbReference type="GO" id="GO:0004659">
    <property type="term" value="F:prenyltransferase activity"/>
    <property type="evidence" value="ECO:0007669"/>
    <property type="project" value="InterPro"/>
</dbReference>
<dbReference type="InterPro" id="IPR033749">
    <property type="entry name" value="Polyprenyl_synt_CS"/>
</dbReference>
<comment type="similarity">
    <text evidence="2 8">Belongs to the FPP/GGPP synthase family.</text>
</comment>
<reference evidence="10 11" key="1">
    <citation type="submission" date="2017-04" db="EMBL/GenBank/DDBJ databases">
        <authorList>
            <person name="Afonso C.L."/>
            <person name="Miller P.J."/>
            <person name="Scott M.A."/>
            <person name="Spackman E."/>
            <person name="Goraichik I."/>
            <person name="Dimitrov K.M."/>
            <person name="Suarez D.L."/>
            <person name="Swayne D.E."/>
        </authorList>
    </citation>
    <scope>NUCLEOTIDE SEQUENCE [LARGE SCALE GENOMIC DNA]</scope>
    <source>
        <strain evidence="10 11">B5P</strain>
    </source>
</reference>
<evidence type="ECO:0000313" key="10">
    <source>
        <dbReference type="EMBL" id="SMH57580.1"/>
    </source>
</evidence>
<evidence type="ECO:0000256" key="1">
    <source>
        <dbReference type="ARBA" id="ARBA00001946"/>
    </source>
</evidence>
<gene>
    <name evidence="10" type="ORF">SAMN02982922_5836</name>
</gene>
<dbReference type="PROSITE" id="PS00444">
    <property type="entry name" value="POLYPRENYL_SYNTHASE_2"/>
    <property type="match status" value="1"/>
</dbReference>
<evidence type="ECO:0000256" key="8">
    <source>
        <dbReference type="RuleBase" id="RU004466"/>
    </source>
</evidence>
<dbReference type="InterPro" id="IPR000092">
    <property type="entry name" value="Polyprenyl_synt"/>
</dbReference>
<name>A0A1X7Q1G3_9HYPH</name>
<evidence type="ECO:0000256" key="5">
    <source>
        <dbReference type="ARBA" id="ARBA00022842"/>
    </source>
</evidence>
<dbReference type="PROSITE" id="PS00723">
    <property type="entry name" value="POLYPRENYL_SYNTHASE_1"/>
    <property type="match status" value="1"/>
</dbReference>
<keyword evidence="3 8" id="KW-0808">Transferase</keyword>
<dbReference type="EMBL" id="FXBL01000004">
    <property type="protein sequence ID" value="SMH57580.1"/>
    <property type="molecule type" value="Genomic_DNA"/>
</dbReference>
<dbReference type="FunFam" id="1.10.600.10:FF:000001">
    <property type="entry name" value="Geranylgeranyl diphosphate synthase"/>
    <property type="match status" value="1"/>
</dbReference>
<dbReference type="GO" id="GO:0046872">
    <property type="term" value="F:metal ion binding"/>
    <property type="evidence" value="ECO:0007669"/>
    <property type="project" value="UniProtKB-KW"/>
</dbReference>
<proteinExistence type="inferred from homology"/>
<dbReference type="Gene3D" id="1.10.600.10">
    <property type="entry name" value="Farnesyl Diphosphate Synthase"/>
    <property type="match status" value="1"/>
</dbReference>
<dbReference type="SFLD" id="SFLDG01017">
    <property type="entry name" value="Polyprenyl_Transferase_Like"/>
    <property type="match status" value="1"/>
</dbReference>
<dbReference type="Pfam" id="PF00348">
    <property type="entry name" value="polyprenyl_synt"/>
    <property type="match status" value="1"/>
</dbReference>
<keyword evidence="11" id="KW-1185">Reference proteome</keyword>
<dbReference type="PANTHER" id="PTHR43281:SF1">
    <property type="entry name" value="FARNESYL DIPHOSPHATE SYNTHASE"/>
    <property type="match status" value="1"/>
</dbReference>
<dbReference type="InterPro" id="IPR008949">
    <property type="entry name" value="Isoprenoid_synthase_dom_sf"/>
</dbReference>
<dbReference type="SUPFAM" id="SSF48576">
    <property type="entry name" value="Terpenoid synthases"/>
    <property type="match status" value="1"/>
</dbReference>
<evidence type="ECO:0000256" key="9">
    <source>
        <dbReference type="SAM" id="Coils"/>
    </source>
</evidence>
<dbReference type="GO" id="GO:0016114">
    <property type="term" value="P:terpenoid biosynthetic process"/>
    <property type="evidence" value="ECO:0007669"/>
    <property type="project" value="UniProtKB-ARBA"/>
</dbReference>
<sequence>MAASVAAMESAPVTSFKERLSGHAARVEQELRRLLDARERAGEIVRPERLLAAMRHGVLNGGKRLRPFLVIESAALFGRSGEDVLAAAAALECVHCYSLIHDDLPAMDDDDLRRGQPTVHKAYDEATAILAGDSLLTLAFDILATESGEAARPPLSPRQRLDLVKGLAVAAGIGGMAGGQALDLAAEKDRPDEAGIIRLQAMKTGALIRYACEAGAILGGATFADRERLAEFGSAIGLAFQLADDLLDLTADAAAMGKATGKDAAAGKGTLPALHGAEWTRQQLKGLVDQAHDLLEPFGAKAAALKQAATFIAERKS</sequence>
<dbReference type="CDD" id="cd00685">
    <property type="entry name" value="Trans_IPPS_HT"/>
    <property type="match status" value="1"/>
</dbReference>
<evidence type="ECO:0000313" key="11">
    <source>
        <dbReference type="Proteomes" id="UP000193083"/>
    </source>
</evidence>
<evidence type="ECO:0000256" key="7">
    <source>
        <dbReference type="ARBA" id="ARBA00069024"/>
    </source>
</evidence>
<evidence type="ECO:0000256" key="4">
    <source>
        <dbReference type="ARBA" id="ARBA00022723"/>
    </source>
</evidence>
<keyword evidence="5" id="KW-0460">Magnesium</keyword>
<keyword evidence="9" id="KW-0175">Coiled coil</keyword>
<keyword evidence="4" id="KW-0479">Metal-binding</keyword>
<feature type="coiled-coil region" evidence="9">
    <location>
        <begin position="17"/>
        <end position="44"/>
    </location>
</feature>
<comment type="cofactor">
    <cofactor evidence="1">
        <name>Mg(2+)</name>
        <dbReference type="ChEBI" id="CHEBI:18420"/>
    </cofactor>
</comment>